<name>A0A8H3HEX0_9AGAM</name>
<sequence length="152" mass="16897">IFSFGTSRLKEHSKDSDGIWAGLVCRRMRHPSNMGSNAINTQTRLTYTMASVRQKLLSQLLSHKGGAITEYLRDLFRSYALSPSWVYSSDCAVYLGVFRYWPESFASSLVSQVHCGHLLSISSSAKGSRLSSSCMSHMHRAMTTHSGAVHYA</sequence>
<evidence type="ECO:0000313" key="1">
    <source>
        <dbReference type="EMBL" id="CAE6509464.1"/>
    </source>
</evidence>
<accession>A0A8H3HEX0</accession>
<gene>
    <name evidence="1" type="ORF">RDB_LOCUS129361</name>
</gene>
<protein>
    <submittedName>
        <fullName evidence="1">Uncharacterized protein</fullName>
    </submittedName>
</protein>
<evidence type="ECO:0000313" key="2">
    <source>
        <dbReference type="Proteomes" id="UP000663831"/>
    </source>
</evidence>
<proteinExistence type="predicted"/>
<dbReference type="EMBL" id="CAJMWV010005220">
    <property type="protein sequence ID" value="CAE6509464.1"/>
    <property type="molecule type" value="Genomic_DNA"/>
</dbReference>
<dbReference type="Proteomes" id="UP000663831">
    <property type="component" value="Unassembled WGS sequence"/>
</dbReference>
<dbReference type="AlphaFoldDB" id="A0A8H3HEX0"/>
<comment type="caution">
    <text evidence="1">The sequence shown here is derived from an EMBL/GenBank/DDBJ whole genome shotgun (WGS) entry which is preliminary data.</text>
</comment>
<feature type="non-terminal residue" evidence="1">
    <location>
        <position position="152"/>
    </location>
</feature>
<organism evidence="1 2">
    <name type="scientific">Rhizoctonia solani</name>
    <dbReference type="NCBI Taxonomy" id="456999"/>
    <lineage>
        <taxon>Eukaryota</taxon>
        <taxon>Fungi</taxon>
        <taxon>Dikarya</taxon>
        <taxon>Basidiomycota</taxon>
        <taxon>Agaricomycotina</taxon>
        <taxon>Agaricomycetes</taxon>
        <taxon>Cantharellales</taxon>
        <taxon>Ceratobasidiaceae</taxon>
        <taxon>Rhizoctonia</taxon>
    </lineage>
</organism>
<reference evidence="1" key="1">
    <citation type="submission" date="2021-01" db="EMBL/GenBank/DDBJ databases">
        <authorList>
            <person name="Kaushik A."/>
        </authorList>
    </citation>
    <scope>NUCLEOTIDE SEQUENCE</scope>
    <source>
        <strain evidence="1">AG3-1AP</strain>
    </source>
</reference>